<feature type="binding site" evidence="2">
    <location>
        <begin position="120"/>
        <end position="121"/>
    </location>
    <ligand>
        <name>ATP</name>
        <dbReference type="ChEBI" id="CHEBI:30616"/>
    </ligand>
</feature>
<evidence type="ECO:0000313" key="6">
    <source>
        <dbReference type="Proteomes" id="UP001196565"/>
    </source>
</evidence>
<sequence>MTLPPEFALIARHFLPLAGEGALGLSDDAALLDVPPGRQLVLAADAMIAGVHFLPDDPPNTIGRKLLRVNLSDLAAMGAVPLGYLMTTAFRRGTTDDWIAGFVAGLAEDQRSFGLAALGGDTVTTPGPTCLSLTILGSVAPGRAIRRVGARPGDDIWVSGTIGDGALGLRVLRGELPDDAAGHLARRYRLPEPRLALGQAIAGVIHAGMDVSDGLVQDLGHLCRAAGCGAELDAAAVPLSPAAAALIAGDAALLPAILTGGDDYELLFTAAPTAAAAVQGASRAAAVPVTRIGRMVEGAPEVQVRGADGRVLTLTRGGWSHF</sequence>
<keyword evidence="2" id="KW-0067">ATP-binding</keyword>
<dbReference type="Proteomes" id="UP001196565">
    <property type="component" value="Unassembled WGS sequence"/>
</dbReference>
<dbReference type="RefSeq" id="WP_219760888.1">
    <property type="nucleotide sequence ID" value="NZ_JAHYBZ010000001.1"/>
</dbReference>
<name>A0ABS7A2H7_9PROT</name>
<dbReference type="NCBIfam" id="TIGR01379">
    <property type="entry name" value="thiL"/>
    <property type="match status" value="1"/>
</dbReference>
<keyword evidence="2 5" id="KW-0418">Kinase</keyword>
<dbReference type="InterPro" id="IPR010918">
    <property type="entry name" value="PurM-like_C_dom"/>
</dbReference>
<evidence type="ECO:0000259" key="4">
    <source>
        <dbReference type="Pfam" id="PF02769"/>
    </source>
</evidence>
<dbReference type="EC" id="2.7.4.16" evidence="2"/>
<feature type="binding site" evidence="2">
    <location>
        <position position="28"/>
    </location>
    <ligand>
        <name>Mg(2+)</name>
        <dbReference type="ChEBI" id="CHEBI:18420"/>
        <label>4</label>
    </ligand>
</feature>
<comment type="miscellaneous">
    <text evidence="2">Reaction mechanism of ThiL seems to utilize a direct, inline transfer of the gamma-phosphate of ATP to TMP rather than a phosphorylated enzyme intermediate.</text>
</comment>
<dbReference type="HAMAP" id="MF_02128">
    <property type="entry name" value="TMP_kinase"/>
    <property type="match status" value="1"/>
</dbReference>
<dbReference type="InterPro" id="IPR016188">
    <property type="entry name" value="PurM-like_N"/>
</dbReference>
<feature type="binding site" evidence="2">
    <location>
        <position position="73"/>
    </location>
    <ligand>
        <name>Mg(2+)</name>
        <dbReference type="ChEBI" id="CHEBI:18420"/>
        <label>4</label>
    </ligand>
</feature>
<keyword evidence="1 2" id="KW-0784">Thiamine biosynthesis</keyword>
<dbReference type="PANTHER" id="PTHR30270:SF0">
    <property type="entry name" value="THIAMINE-MONOPHOSPHATE KINASE"/>
    <property type="match status" value="1"/>
</dbReference>
<comment type="similarity">
    <text evidence="2">Belongs to the thiamine-monophosphate kinase family.</text>
</comment>
<feature type="binding site" evidence="2">
    <location>
        <position position="212"/>
    </location>
    <ligand>
        <name>ATP</name>
        <dbReference type="ChEBI" id="CHEBI:30616"/>
    </ligand>
</feature>
<feature type="domain" description="PurM-like N-terminal" evidence="3">
    <location>
        <begin position="27"/>
        <end position="139"/>
    </location>
</feature>
<dbReference type="SUPFAM" id="SSF56042">
    <property type="entry name" value="PurM C-terminal domain-like"/>
    <property type="match status" value="1"/>
</dbReference>
<proteinExistence type="inferred from homology"/>
<feature type="binding site" evidence="2">
    <location>
        <position position="73"/>
    </location>
    <ligand>
        <name>Mg(2+)</name>
        <dbReference type="ChEBI" id="CHEBI:18420"/>
        <label>2</label>
    </ligand>
</feature>
<keyword evidence="2" id="KW-0460">Magnesium</keyword>
<comment type="function">
    <text evidence="2">Catalyzes the ATP-dependent phosphorylation of thiamine-monophosphate (TMP) to form thiamine-pyrophosphate (TPP), the active form of vitamin B1.</text>
</comment>
<keyword evidence="2 5" id="KW-0808">Transferase</keyword>
<dbReference type="SUPFAM" id="SSF55326">
    <property type="entry name" value="PurM N-terminal domain-like"/>
    <property type="match status" value="1"/>
</dbReference>
<feature type="domain" description="PurM-like C-terminal" evidence="4">
    <location>
        <begin position="151"/>
        <end position="301"/>
    </location>
</feature>
<comment type="caution">
    <text evidence="2">Lacks conserved residue(s) required for the propagation of feature annotation.</text>
</comment>
<feature type="binding site" evidence="2">
    <location>
        <position position="121"/>
    </location>
    <ligand>
        <name>Mg(2+)</name>
        <dbReference type="ChEBI" id="CHEBI:18420"/>
        <label>1</label>
    </ligand>
</feature>
<evidence type="ECO:0000256" key="2">
    <source>
        <dbReference type="HAMAP-Rule" id="MF_02128"/>
    </source>
</evidence>
<accession>A0ABS7A2H7</accession>
<dbReference type="PIRSF" id="PIRSF005303">
    <property type="entry name" value="Thiam_monoph_kin"/>
    <property type="match status" value="1"/>
</dbReference>
<comment type="caution">
    <text evidence="5">The sequence shown here is derived from an EMBL/GenBank/DDBJ whole genome shotgun (WGS) entry which is preliminary data.</text>
</comment>
<dbReference type="InterPro" id="IPR036921">
    <property type="entry name" value="PurM-like_N_sf"/>
</dbReference>
<feature type="binding site" evidence="2">
    <location>
        <position position="147"/>
    </location>
    <ligand>
        <name>ATP</name>
        <dbReference type="ChEBI" id="CHEBI:30616"/>
    </ligand>
</feature>
<feature type="binding site" evidence="2">
    <location>
        <position position="52"/>
    </location>
    <ligand>
        <name>substrate</name>
    </ligand>
</feature>
<dbReference type="Gene3D" id="3.90.650.10">
    <property type="entry name" value="PurM-like C-terminal domain"/>
    <property type="match status" value="1"/>
</dbReference>
<feature type="binding site" evidence="2">
    <location>
        <position position="319"/>
    </location>
    <ligand>
        <name>substrate</name>
    </ligand>
</feature>
<dbReference type="InterPro" id="IPR006283">
    <property type="entry name" value="ThiL-like"/>
</dbReference>
<comment type="pathway">
    <text evidence="2">Cofactor biosynthesis; thiamine diphosphate biosynthesis; thiamine diphosphate from thiamine phosphate: step 1/1.</text>
</comment>
<gene>
    <name evidence="2 5" type="primary">thiL</name>
    <name evidence="5" type="ORF">KPL78_01575</name>
</gene>
<feature type="binding site" evidence="2">
    <location>
        <position position="45"/>
    </location>
    <ligand>
        <name>Mg(2+)</name>
        <dbReference type="ChEBI" id="CHEBI:18420"/>
        <label>2</label>
    </ligand>
</feature>
<evidence type="ECO:0000259" key="3">
    <source>
        <dbReference type="Pfam" id="PF00586"/>
    </source>
</evidence>
<keyword evidence="2" id="KW-0547">Nucleotide-binding</keyword>
<dbReference type="Pfam" id="PF02769">
    <property type="entry name" value="AIRS_C"/>
    <property type="match status" value="1"/>
</dbReference>
<reference evidence="5 6" key="1">
    <citation type="submission" date="2021-07" db="EMBL/GenBank/DDBJ databases">
        <authorList>
            <person name="So Y."/>
        </authorList>
    </citation>
    <scope>NUCLEOTIDE SEQUENCE [LARGE SCALE GENOMIC DNA]</scope>
    <source>
        <strain evidence="5 6">HJA6</strain>
    </source>
</reference>
<dbReference type="PANTHER" id="PTHR30270">
    <property type="entry name" value="THIAMINE-MONOPHOSPHATE KINASE"/>
    <property type="match status" value="1"/>
</dbReference>
<organism evidence="5 6">
    <name type="scientific">Roseomonas alba</name>
    <dbReference type="NCBI Taxonomy" id="2846776"/>
    <lineage>
        <taxon>Bacteria</taxon>
        <taxon>Pseudomonadati</taxon>
        <taxon>Pseudomonadota</taxon>
        <taxon>Alphaproteobacteria</taxon>
        <taxon>Acetobacterales</taxon>
        <taxon>Roseomonadaceae</taxon>
        <taxon>Roseomonas</taxon>
    </lineage>
</organism>
<dbReference type="CDD" id="cd02194">
    <property type="entry name" value="ThiL"/>
    <property type="match status" value="1"/>
</dbReference>
<dbReference type="Pfam" id="PF00586">
    <property type="entry name" value="AIRS"/>
    <property type="match status" value="1"/>
</dbReference>
<evidence type="ECO:0000313" key="5">
    <source>
        <dbReference type="EMBL" id="MBW6396511.1"/>
    </source>
</evidence>
<feature type="binding site" evidence="2">
    <location>
        <position position="45"/>
    </location>
    <ligand>
        <name>Mg(2+)</name>
        <dbReference type="ChEBI" id="CHEBI:18420"/>
        <label>1</label>
    </ligand>
</feature>
<feature type="binding site" evidence="2">
    <location>
        <position position="210"/>
    </location>
    <ligand>
        <name>Mg(2+)</name>
        <dbReference type="ChEBI" id="CHEBI:18420"/>
        <label>3</label>
    </ligand>
</feature>
<dbReference type="InterPro" id="IPR036676">
    <property type="entry name" value="PurM-like_C_sf"/>
</dbReference>
<keyword evidence="6" id="KW-1185">Reference proteome</keyword>
<dbReference type="EMBL" id="JAHYBZ010000001">
    <property type="protein sequence ID" value="MBW6396511.1"/>
    <property type="molecule type" value="Genomic_DNA"/>
</dbReference>
<evidence type="ECO:0000256" key="1">
    <source>
        <dbReference type="ARBA" id="ARBA00022977"/>
    </source>
</evidence>
<keyword evidence="2" id="KW-0479">Metal-binding</keyword>
<feature type="binding site" evidence="2">
    <location>
        <position position="73"/>
    </location>
    <ligand>
        <name>Mg(2+)</name>
        <dbReference type="ChEBI" id="CHEBI:18420"/>
        <label>3</label>
    </ligand>
</feature>
<dbReference type="Gene3D" id="3.30.1330.10">
    <property type="entry name" value="PurM-like, N-terminal domain"/>
    <property type="match status" value="1"/>
</dbReference>
<feature type="binding site" evidence="2">
    <location>
        <position position="262"/>
    </location>
    <ligand>
        <name>substrate</name>
    </ligand>
</feature>
<dbReference type="GO" id="GO:0009030">
    <property type="term" value="F:thiamine-phosphate kinase activity"/>
    <property type="evidence" value="ECO:0007669"/>
    <property type="project" value="UniProtKB-EC"/>
</dbReference>
<feature type="binding site" evidence="2">
    <location>
        <position position="213"/>
    </location>
    <ligand>
        <name>Mg(2+)</name>
        <dbReference type="ChEBI" id="CHEBI:18420"/>
        <label>5</label>
    </ligand>
</feature>
<comment type="catalytic activity">
    <reaction evidence="2">
        <text>thiamine phosphate + ATP = thiamine diphosphate + ADP</text>
        <dbReference type="Rhea" id="RHEA:15913"/>
        <dbReference type="ChEBI" id="CHEBI:30616"/>
        <dbReference type="ChEBI" id="CHEBI:37575"/>
        <dbReference type="ChEBI" id="CHEBI:58937"/>
        <dbReference type="ChEBI" id="CHEBI:456216"/>
        <dbReference type="EC" id="2.7.4.16"/>
    </reaction>
</comment>
<feature type="binding site" evidence="2">
    <location>
        <position position="28"/>
    </location>
    <ligand>
        <name>Mg(2+)</name>
        <dbReference type="ChEBI" id="CHEBI:18420"/>
        <label>3</label>
    </ligand>
</feature>
<protein>
    <recommendedName>
        <fullName evidence="2">Thiamine-monophosphate kinase</fullName>
        <shortName evidence="2">TMP kinase</shortName>
        <shortName evidence="2">Thiamine-phosphate kinase</shortName>
        <ecNumber evidence="2">2.7.4.16</ecNumber>
    </recommendedName>
</protein>